<gene>
    <name evidence="5" type="ORF">MELIAE_LOCUS3734</name>
</gene>
<evidence type="ECO:0000256" key="3">
    <source>
        <dbReference type="ARBA" id="ARBA00022833"/>
    </source>
</evidence>
<dbReference type="GO" id="GO:0008270">
    <property type="term" value="F:zinc ion binding"/>
    <property type="evidence" value="ECO:0007669"/>
    <property type="project" value="UniProtKB-KW"/>
</dbReference>
<reference evidence="5" key="1">
    <citation type="submission" date="2021-12" db="EMBL/GenBank/DDBJ databases">
        <authorList>
            <person name="King R."/>
        </authorList>
    </citation>
    <scope>NUCLEOTIDE SEQUENCE</scope>
</reference>
<evidence type="ECO:0000313" key="5">
    <source>
        <dbReference type="EMBL" id="CAH0551039.1"/>
    </source>
</evidence>
<name>A0A9P0AXN4_BRAAE</name>
<feature type="domain" description="AN1-type" evidence="4">
    <location>
        <begin position="63"/>
        <end position="99"/>
    </location>
</feature>
<keyword evidence="1" id="KW-0479">Metal-binding</keyword>
<dbReference type="PANTHER" id="PTHR14677">
    <property type="entry name" value="ARSENITE INDUCUBLE RNA ASSOCIATED PROTEIN AIP-1-RELATED"/>
    <property type="match status" value="1"/>
</dbReference>
<keyword evidence="6" id="KW-1185">Reference proteome</keyword>
<evidence type="ECO:0000259" key="4">
    <source>
        <dbReference type="SMART" id="SM00154"/>
    </source>
</evidence>
<dbReference type="InterPro" id="IPR035896">
    <property type="entry name" value="AN1-like_Znf"/>
</dbReference>
<proteinExistence type="predicted"/>
<dbReference type="SMART" id="SM00154">
    <property type="entry name" value="ZnF_AN1"/>
    <property type="match status" value="2"/>
</dbReference>
<dbReference type="Gene3D" id="4.10.1110.10">
    <property type="entry name" value="AN1-like Zinc finger"/>
    <property type="match status" value="1"/>
</dbReference>
<dbReference type="SUPFAM" id="SSF118310">
    <property type="entry name" value="AN1-like Zinc finger"/>
    <property type="match status" value="2"/>
</dbReference>
<dbReference type="EMBL" id="OV121133">
    <property type="protein sequence ID" value="CAH0551039.1"/>
    <property type="molecule type" value="Genomic_DNA"/>
</dbReference>
<organism evidence="5 6">
    <name type="scientific">Brassicogethes aeneus</name>
    <name type="common">Rape pollen beetle</name>
    <name type="synonym">Meligethes aeneus</name>
    <dbReference type="NCBI Taxonomy" id="1431903"/>
    <lineage>
        <taxon>Eukaryota</taxon>
        <taxon>Metazoa</taxon>
        <taxon>Ecdysozoa</taxon>
        <taxon>Arthropoda</taxon>
        <taxon>Hexapoda</taxon>
        <taxon>Insecta</taxon>
        <taxon>Pterygota</taxon>
        <taxon>Neoptera</taxon>
        <taxon>Endopterygota</taxon>
        <taxon>Coleoptera</taxon>
        <taxon>Polyphaga</taxon>
        <taxon>Cucujiformia</taxon>
        <taxon>Nitidulidae</taxon>
        <taxon>Meligethinae</taxon>
        <taxon>Brassicogethes</taxon>
    </lineage>
</organism>
<dbReference type="PANTHER" id="PTHR14677:SF20">
    <property type="entry name" value="ZINC FINGER AN1-TYPE CONTAINING 2A-RELATED"/>
    <property type="match status" value="1"/>
</dbReference>
<dbReference type="OrthoDB" id="25675at2759"/>
<evidence type="ECO:0000256" key="1">
    <source>
        <dbReference type="ARBA" id="ARBA00022723"/>
    </source>
</evidence>
<keyword evidence="3" id="KW-0862">Zinc</keyword>
<protein>
    <recommendedName>
        <fullName evidence="4">AN1-type domain-containing protein</fullName>
    </recommendedName>
</protein>
<keyword evidence="2" id="KW-0863">Zinc-finger</keyword>
<dbReference type="InterPro" id="IPR057358">
    <property type="entry name" value="UBL_ZFAND1-like"/>
</dbReference>
<dbReference type="InterPro" id="IPR000058">
    <property type="entry name" value="Znf_AN1"/>
</dbReference>
<dbReference type="Pfam" id="PF25327">
    <property type="entry name" value="UBL_ZFAND1"/>
    <property type="match status" value="1"/>
</dbReference>
<evidence type="ECO:0000313" key="6">
    <source>
        <dbReference type="Proteomes" id="UP001154078"/>
    </source>
</evidence>
<accession>A0A9P0AXN4</accession>
<dbReference type="Proteomes" id="UP001154078">
    <property type="component" value="Chromosome 2"/>
</dbReference>
<sequence length="269" mass="31089">MELPQIGKQCHKPNCKQLDFLPLQCKCLKLFCSEHFNDHVRLCEKSRYLNESELKKITEVYKCTHLNCKVTDVVPLICQKCNRHFCVKHRHIECKVGDEKTLPDERKRYAKPVQEFEIAKNAVDKQVAENLNKVKKKQKNGQLANQVQLMKIKNKATGLKTIPTTDRVYFNIQFPKCLGSKFFPVFVSKTWTVGRIIDAIASLCKIANNNNKASENKLRLFKKDTGEIITRNIADSLEVLMKTEVILDGENLIIEYVEDSCLQLDYILQ</sequence>
<feature type="domain" description="AN1-type" evidence="4">
    <location>
        <begin position="10"/>
        <end position="44"/>
    </location>
</feature>
<dbReference type="GO" id="GO:0005737">
    <property type="term" value="C:cytoplasm"/>
    <property type="evidence" value="ECO:0007669"/>
    <property type="project" value="TreeGrafter"/>
</dbReference>
<dbReference type="AlphaFoldDB" id="A0A9P0AXN4"/>
<evidence type="ECO:0000256" key="2">
    <source>
        <dbReference type="ARBA" id="ARBA00022771"/>
    </source>
</evidence>